<keyword evidence="5" id="KW-1003">Cell membrane</keyword>
<dbReference type="GO" id="GO:0042910">
    <property type="term" value="F:xenobiotic transmembrane transporter activity"/>
    <property type="evidence" value="ECO:0007669"/>
    <property type="project" value="InterPro"/>
</dbReference>
<name>A0A414PRE7_FUSMR</name>
<accession>A0A414PRE7</accession>
<evidence type="ECO:0000256" key="6">
    <source>
        <dbReference type="ARBA" id="ARBA00022692"/>
    </source>
</evidence>
<evidence type="ECO:0000256" key="5">
    <source>
        <dbReference type="ARBA" id="ARBA00022475"/>
    </source>
</evidence>
<evidence type="ECO:0000256" key="2">
    <source>
        <dbReference type="ARBA" id="ARBA00008417"/>
    </source>
</evidence>
<evidence type="ECO:0000256" key="10">
    <source>
        <dbReference type="SAM" id="Phobius"/>
    </source>
</evidence>
<feature type="transmembrane region" description="Helical" evidence="10">
    <location>
        <begin position="137"/>
        <end position="156"/>
    </location>
</feature>
<dbReference type="GO" id="GO:0015297">
    <property type="term" value="F:antiporter activity"/>
    <property type="evidence" value="ECO:0007669"/>
    <property type="project" value="InterPro"/>
</dbReference>
<gene>
    <name evidence="11" type="ORF">DW663_09365</name>
</gene>
<dbReference type="RefSeq" id="WP_118234559.1">
    <property type="nucleotide sequence ID" value="NZ_QRHL01000018.1"/>
</dbReference>
<feature type="transmembrane region" description="Helical" evidence="10">
    <location>
        <begin position="396"/>
        <end position="414"/>
    </location>
</feature>
<sequence>MEKKHQLMGTEKITKLLIQFSLPAIIGMLVNALYNIVDRIYIGNIEKVGHIAIAGVGIVFPIVIFVFGFSILIGLGSATNASLNLGRKKKEEAERFLGTAIFFGFIVSLVLMVLVLWKLEWLVSILGGSDKTGIYAAQYLKILAFGFPAAVVGYVANASIRSDGNPKMAMATLLIGAITNIVLDPIFIFYLKMGVRGAAWATIISQYVSGIWAIYYFTSKFSGMKLYVKNLKLNFEKIKSIASLGSAPFAIQMGASIVNYTYNSTLKIYGGDAGIGAMAIVQAVITFISMPIFGINQGLQPILGYNYGARLYPRVKEALFKAIFAATVLCVIDFLAIQFLSKYFINIFTQEKELVRIASVGLKIQTSMLPIVGFQIIASIYFQAIGKPKMSFFMSLTRQIIVLIPCILIMSKLFGVKGIWFAGPTADFIATVLTFIFIKMELKHLKELEEGMKKENI</sequence>
<keyword evidence="6 10" id="KW-0812">Transmembrane</keyword>
<dbReference type="PANTHER" id="PTHR43823:SF3">
    <property type="entry name" value="MULTIDRUG EXPORT PROTEIN MEPA"/>
    <property type="match status" value="1"/>
</dbReference>
<dbReference type="CDD" id="cd13143">
    <property type="entry name" value="MATE_MepA_like"/>
    <property type="match status" value="1"/>
</dbReference>
<keyword evidence="4" id="KW-0813">Transport</keyword>
<dbReference type="GO" id="GO:0005886">
    <property type="term" value="C:plasma membrane"/>
    <property type="evidence" value="ECO:0007669"/>
    <property type="project" value="UniProtKB-SubCell"/>
</dbReference>
<feature type="transmembrane region" description="Helical" evidence="10">
    <location>
        <begin position="168"/>
        <end position="191"/>
    </location>
</feature>
<evidence type="ECO:0000256" key="8">
    <source>
        <dbReference type="ARBA" id="ARBA00023136"/>
    </source>
</evidence>
<evidence type="ECO:0000256" key="4">
    <source>
        <dbReference type="ARBA" id="ARBA00022448"/>
    </source>
</evidence>
<feature type="transmembrane region" description="Helical" evidence="10">
    <location>
        <begin position="318"/>
        <end position="340"/>
    </location>
</feature>
<evidence type="ECO:0000256" key="9">
    <source>
        <dbReference type="ARBA" id="ARBA00023251"/>
    </source>
</evidence>
<feature type="transmembrane region" description="Helical" evidence="10">
    <location>
        <begin position="49"/>
        <end position="75"/>
    </location>
</feature>
<evidence type="ECO:0000256" key="3">
    <source>
        <dbReference type="ARBA" id="ARBA00022106"/>
    </source>
</evidence>
<dbReference type="PIRSF" id="PIRSF006603">
    <property type="entry name" value="DinF"/>
    <property type="match status" value="1"/>
</dbReference>
<dbReference type="NCBIfam" id="TIGR00797">
    <property type="entry name" value="matE"/>
    <property type="match status" value="1"/>
</dbReference>
<evidence type="ECO:0000313" key="12">
    <source>
        <dbReference type="Proteomes" id="UP000284676"/>
    </source>
</evidence>
<evidence type="ECO:0000256" key="1">
    <source>
        <dbReference type="ARBA" id="ARBA00004651"/>
    </source>
</evidence>
<keyword evidence="9" id="KW-0046">Antibiotic resistance</keyword>
<dbReference type="InterPro" id="IPR002528">
    <property type="entry name" value="MATE_fam"/>
</dbReference>
<feature type="transmembrane region" description="Helical" evidence="10">
    <location>
        <begin position="360"/>
        <end position="384"/>
    </location>
</feature>
<feature type="transmembrane region" description="Helical" evidence="10">
    <location>
        <begin position="16"/>
        <end position="37"/>
    </location>
</feature>
<comment type="caution">
    <text evidence="11">The sequence shown here is derived from an EMBL/GenBank/DDBJ whole genome shotgun (WGS) entry which is preliminary data.</text>
</comment>
<dbReference type="PANTHER" id="PTHR43823">
    <property type="entry name" value="SPORULATION PROTEIN YKVU"/>
    <property type="match status" value="1"/>
</dbReference>
<feature type="transmembrane region" description="Helical" evidence="10">
    <location>
        <begin position="96"/>
        <end position="117"/>
    </location>
</feature>
<feature type="transmembrane region" description="Helical" evidence="10">
    <location>
        <begin position="197"/>
        <end position="217"/>
    </location>
</feature>
<dbReference type="InterPro" id="IPR051327">
    <property type="entry name" value="MATE_MepA_subfamily"/>
</dbReference>
<evidence type="ECO:0000313" key="11">
    <source>
        <dbReference type="EMBL" id="RHF71114.1"/>
    </source>
</evidence>
<dbReference type="Pfam" id="PF01554">
    <property type="entry name" value="MatE"/>
    <property type="match status" value="2"/>
</dbReference>
<dbReference type="InterPro" id="IPR045070">
    <property type="entry name" value="MATE_MepA-like"/>
</dbReference>
<organism evidence="11 12">
    <name type="scientific">Fusobacterium mortiferum</name>
    <dbReference type="NCBI Taxonomy" id="850"/>
    <lineage>
        <taxon>Bacteria</taxon>
        <taxon>Fusobacteriati</taxon>
        <taxon>Fusobacteriota</taxon>
        <taxon>Fusobacteriia</taxon>
        <taxon>Fusobacteriales</taxon>
        <taxon>Fusobacteriaceae</taxon>
        <taxon>Fusobacterium</taxon>
    </lineage>
</organism>
<reference evidence="11 12" key="1">
    <citation type="submission" date="2018-08" db="EMBL/GenBank/DDBJ databases">
        <title>A genome reference for cultivated species of the human gut microbiota.</title>
        <authorList>
            <person name="Zou Y."/>
            <person name="Xue W."/>
            <person name="Luo G."/>
        </authorList>
    </citation>
    <scope>NUCLEOTIDE SEQUENCE [LARGE SCALE GENOMIC DNA]</scope>
    <source>
        <strain evidence="11 12">AM25-1</strain>
    </source>
</reference>
<keyword evidence="8 10" id="KW-0472">Membrane</keyword>
<proteinExistence type="inferred from homology"/>
<keyword evidence="7 10" id="KW-1133">Transmembrane helix</keyword>
<dbReference type="AlphaFoldDB" id="A0A414PRE7"/>
<comment type="similarity">
    <text evidence="2">Belongs to the multi antimicrobial extrusion (MATE) (TC 2.A.66.1) family. MepA subfamily.</text>
</comment>
<dbReference type="GO" id="GO:0046677">
    <property type="term" value="P:response to antibiotic"/>
    <property type="evidence" value="ECO:0007669"/>
    <property type="project" value="UniProtKB-KW"/>
</dbReference>
<dbReference type="EMBL" id="QRHL01000018">
    <property type="protein sequence ID" value="RHF71114.1"/>
    <property type="molecule type" value="Genomic_DNA"/>
</dbReference>
<comment type="subcellular location">
    <subcellularLocation>
        <location evidence="1">Cell membrane</location>
        <topology evidence="1">Multi-pass membrane protein</topology>
    </subcellularLocation>
</comment>
<feature type="transmembrane region" description="Helical" evidence="10">
    <location>
        <begin position="274"/>
        <end position="297"/>
    </location>
</feature>
<protein>
    <recommendedName>
        <fullName evidence="3">Multidrug export protein MepA</fullName>
    </recommendedName>
</protein>
<dbReference type="Proteomes" id="UP000284676">
    <property type="component" value="Unassembled WGS sequence"/>
</dbReference>
<evidence type="ECO:0000256" key="7">
    <source>
        <dbReference type="ARBA" id="ARBA00022989"/>
    </source>
</evidence>
<dbReference type="InterPro" id="IPR048279">
    <property type="entry name" value="MdtK-like"/>
</dbReference>
<feature type="transmembrane region" description="Helical" evidence="10">
    <location>
        <begin position="420"/>
        <end position="438"/>
    </location>
</feature>
<feature type="transmembrane region" description="Helical" evidence="10">
    <location>
        <begin position="238"/>
        <end position="262"/>
    </location>
</feature>